<feature type="signal peptide" evidence="5">
    <location>
        <begin position="1"/>
        <end position="28"/>
    </location>
</feature>
<evidence type="ECO:0000256" key="1">
    <source>
        <dbReference type="ARBA" id="ARBA00005695"/>
    </source>
</evidence>
<keyword evidence="8" id="KW-1185">Reference proteome</keyword>
<protein>
    <submittedName>
        <fullName evidence="7">Peptide ABC transporter substrate-binding protein</fullName>
    </submittedName>
</protein>
<dbReference type="InterPro" id="IPR000914">
    <property type="entry name" value="SBP_5_dom"/>
</dbReference>
<accession>A0A918A0X2</accession>
<dbReference type="PANTHER" id="PTHR30290">
    <property type="entry name" value="PERIPLASMIC BINDING COMPONENT OF ABC TRANSPORTER"/>
    <property type="match status" value="1"/>
</dbReference>
<dbReference type="Gene3D" id="3.10.105.10">
    <property type="entry name" value="Dipeptide-binding Protein, Domain 3"/>
    <property type="match status" value="1"/>
</dbReference>
<evidence type="ECO:0000313" key="7">
    <source>
        <dbReference type="EMBL" id="GGP01873.1"/>
    </source>
</evidence>
<dbReference type="InterPro" id="IPR030678">
    <property type="entry name" value="Peptide/Ni-bd"/>
</dbReference>
<dbReference type="GO" id="GO:1904680">
    <property type="term" value="F:peptide transmembrane transporter activity"/>
    <property type="evidence" value="ECO:0007669"/>
    <property type="project" value="TreeGrafter"/>
</dbReference>
<evidence type="ECO:0000256" key="3">
    <source>
        <dbReference type="ARBA" id="ARBA00022729"/>
    </source>
</evidence>
<feature type="region of interest" description="Disordered" evidence="4">
    <location>
        <begin position="508"/>
        <end position="530"/>
    </location>
</feature>
<dbReference type="PIRSF" id="PIRSF002741">
    <property type="entry name" value="MppA"/>
    <property type="match status" value="1"/>
</dbReference>
<dbReference type="InterPro" id="IPR039424">
    <property type="entry name" value="SBP_5"/>
</dbReference>
<dbReference type="SUPFAM" id="SSF53850">
    <property type="entry name" value="Periplasmic binding protein-like II"/>
    <property type="match status" value="1"/>
</dbReference>
<gene>
    <name evidence="7" type="ORF">GCM10012278_06850</name>
</gene>
<organism evidence="7 8">
    <name type="scientific">Nonomuraea glycinis</name>
    <dbReference type="NCBI Taxonomy" id="2047744"/>
    <lineage>
        <taxon>Bacteria</taxon>
        <taxon>Bacillati</taxon>
        <taxon>Actinomycetota</taxon>
        <taxon>Actinomycetes</taxon>
        <taxon>Streptosporangiales</taxon>
        <taxon>Streptosporangiaceae</taxon>
        <taxon>Nonomuraea</taxon>
    </lineage>
</organism>
<evidence type="ECO:0000313" key="8">
    <source>
        <dbReference type="Proteomes" id="UP000660745"/>
    </source>
</evidence>
<comment type="similarity">
    <text evidence="1">Belongs to the bacterial solute-binding protein 5 family.</text>
</comment>
<comment type="caution">
    <text evidence="7">The sequence shown here is derived from an EMBL/GenBank/DDBJ whole genome shotgun (WGS) entry which is preliminary data.</text>
</comment>
<dbReference type="PROSITE" id="PS51257">
    <property type="entry name" value="PROKAR_LIPOPROTEIN"/>
    <property type="match status" value="1"/>
</dbReference>
<evidence type="ECO:0000259" key="6">
    <source>
        <dbReference type="Pfam" id="PF00496"/>
    </source>
</evidence>
<evidence type="ECO:0000256" key="4">
    <source>
        <dbReference type="SAM" id="MobiDB-lite"/>
    </source>
</evidence>
<dbReference type="Gene3D" id="3.40.190.10">
    <property type="entry name" value="Periplasmic binding protein-like II"/>
    <property type="match status" value="1"/>
</dbReference>
<dbReference type="Proteomes" id="UP000660745">
    <property type="component" value="Unassembled WGS sequence"/>
</dbReference>
<feature type="chain" id="PRO_5039181812" evidence="5">
    <location>
        <begin position="29"/>
        <end position="530"/>
    </location>
</feature>
<dbReference type="GO" id="GO:0043190">
    <property type="term" value="C:ATP-binding cassette (ABC) transporter complex"/>
    <property type="evidence" value="ECO:0007669"/>
    <property type="project" value="InterPro"/>
</dbReference>
<feature type="domain" description="Solute-binding protein family 5" evidence="6">
    <location>
        <begin position="81"/>
        <end position="441"/>
    </location>
</feature>
<evidence type="ECO:0000256" key="5">
    <source>
        <dbReference type="SAM" id="SignalP"/>
    </source>
</evidence>
<dbReference type="RefSeq" id="WP_189136954.1">
    <property type="nucleotide sequence ID" value="NZ_BMNK01000001.1"/>
</dbReference>
<dbReference type="EMBL" id="BMNK01000001">
    <property type="protein sequence ID" value="GGP01873.1"/>
    <property type="molecule type" value="Genomic_DNA"/>
</dbReference>
<reference evidence="7" key="2">
    <citation type="submission" date="2020-09" db="EMBL/GenBank/DDBJ databases">
        <authorList>
            <person name="Sun Q."/>
            <person name="Zhou Y."/>
        </authorList>
    </citation>
    <scope>NUCLEOTIDE SEQUENCE</scope>
    <source>
        <strain evidence="7">CGMCC 4.7430</strain>
    </source>
</reference>
<proteinExistence type="inferred from homology"/>
<dbReference type="AlphaFoldDB" id="A0A918A0X2"/>
<dbReference type="GO" id="GO:0015833">
    <property type="term" value="P:peptide transport"/>
    <property type="evidence" value="ECO:0007669"/>
    <property type="project" value="TreeGrafter"/>
</dbReference>
<feature type="compositionally biased region" description="Basic and acidic residues" evidence="4">
    <location>
        <begin position="509"/>
        <end position="522"/>
    </location>
</feature>
<dbReference type="Pfam" id="PF00496">
    <property type="entry name" value="SBP_bac_5"/>
    <property type="match status" value="1"/>
</dbReference>
<evidence type="ECO:0000256" key="2">
    <source>
        <dbReference type="ARBA" id="ARBA00022448"/>
    </source>
</evidence>
<keyword evidence="2" id="KW-0813">Transport</keyword>
<dbReference type="PANTHER" id="PTHR30290:SF9">
    <property type="entry name" value="OLIGOPEPTIDE-BINDING PROTEIN APPA"/>
    <property type="match status" value="1"/>
</dbReference>
<dbReference type="Gene3D" id="3.90.76.10">
    <property type="entry name" value="Dipeptide-binding Protein, Domain 1"/>
    <property type="match status" value="1"/>
</dbReference>
<dbReference type="GO" id="GO:0042597">
    <property type="term" value="C:periplasmic space"/>
    <property type="evidence" value="ECO:0007669"/>
    <property type="project" value="UniProtKB-ARBA"/>
</dbReference>
<reference evidence="7" key="1">
    <citation type="journal article" date="2014" name="Int. J. Syst. Evol. Microbiol.">
        <title>Complete genome sequence of Corynebacterium casei LMG S-19264T (=DSM 44701T), isolated from a smear-ripened cheese.</title>
        <authorList>
            <consortium name="US DOE Joint Genome Institute (JGI-PGF)"/>
            <person name="Walter F."/>
            <person name="Albersmeier A."/>
            <person name="Kalinowski J."/>
            <person name="Ruckert C."/>
        </authorList>
    </citation>
    <scope>NUCLEOTIDE SEQUENCE</scope>
    <source>
        <strain evidence="7">CGMCC 4.7430</strain>
    </source>
</reference>
<name>A0A918A0X2_9ACTN</name>
<sequence>MLKTKRTRRGGALAAALMAGVLTMSACAGQSGADGSVYVQAVGGDPMTLGLNAQFVSAPISLLFSSQIMDPLIRISDDYQISPGLAKEWQVSPDGLDLTLHLREGVKWHDGKPFTAEDVKFNFEEIVPLQTFGALLAKRIKSVEITGASTVVVHLDKPYGPLLETVAQQFMLPKHVYAGTDYVTNEANKKPIGTGPMKFGSYTPGQEVVLLKNPDFWEGEVRVDRAVFTVMADPNSRAEALFAGEIDEAVLDPSQQGRVSTDENAQLLTHGMFPQVVIMMQNTRSEHLKDPAVRAAVFAALDRDAIAKTALSGLGTPTEGFFPKSLDWAINPDVDFGRDFPRDLDAINKTLDAAGFERGSDGTRFTLKVRYITPLSEVAKTAEMAKSMLAEVGIGTELVGTSGAVYNEKMYTEGDFDLSFLRTNLGADPSIGITRWYECNEKKTAAANPSGVCDPEIDAAAAAALNTNDKAKRAEAFKKMQAKAAKLMFHAPLAWFNGSFSTISTARWQGHDKPQSPPERKAWLTMSPKK</sequence>
<keyword evidence="3 5" id="KW-0732">Signal</keyword>